<dbReference type="PANTHER" id="PTHR24422:SF10">
    <property type="entry name" value="CHEMOTAXIS PROTEIN METHYLTRANSFERASE 2"/>
    <property type="match status" value="1"/>
</dbReference>
<dbReference type="InterPro" id="IPR000014">
    <property type="entry name" value="PAS"/>
</dbReference>
<keyword evidence="1" id="KW-0807">Transducer</keyword>
<feature type="domain" description="PAC" evidence="4">
    <location>
        <begin position="204"/>
        <end position="256"/>
    </location>
</feature>
<dbReference type="GO" id="GO:0004888">
    <property type="term" value="F:transmembrane signaling receptor activity"/>
    <property type="evidence" value="ECO:0007669"/>
    <property type="project" value="InterPro"/>
</dbReference>
<dbReference type="OrthoDB" id="9765776at2"/>
<feature type="domain" description="PAS" evidence="3">
    <location>
        <begin position="9"/>
        <end position="79"/>
    </location>
</feature>
<dbReference type="CDD" id="cd00130">
    <property type="entry name" value="PAS"/>
    <property type="match status" value="2"/>
</dbReference>
<dbReference type="PANTHER" id="PTHR24422">
    <property type="entry name" value="CHEMOTAXIS PROTEIN METHYLTRANSFERASE"/>
    <property type="match status" value="1"/>
</dbReference>
<dbReference type="PROSITE" id="PS50113">
    <property type="entry name" value="PAC"/>
    <property type="match status" value="2"/>
</dbReference>
<accession>A0A255XU02</accession>
<dbReference type="GO" id="GO:0007165">
    <property type="term" value="P:signal transduction"/>
    <property type="evidence" value="ECO:0007669"/>
    <property type="project" value="UniProtKB-KW"/>
</dbReference>
<dbReference type="Pfam" id="PF00015">
    <property type="entry name" value="MCPsignal"/>
    <property type="match status" value="1"/>
</dbReference>
<evidence type="ECO:0000259" key="3">
    <source>
        <dbReference type="PROSITE" id="PS50112"/>
    </source>
</evidence>
<feature type="domain" description="PAC" evidence="4">
    <location>
        <begin position="82"/>
        <end position="134"/>
    </location>
</feature>
<dbReference type="SUPFAM" id="SSF58104">
    <property type="entry name" value="Methyl-accepting chemotaxis protein (MCP) signaling domain"/>
    <property type="match status" value="1"/>
</dbReference>
<dbReference type="Gene3D" id="1.10.287.950">
    <property type="entry name" value="Methyl-accepting chemotaxis protein"/>
    <property type="match status" value="1"/>
</dbReference>
<evidence type="ECO:0000259" key="4">
    <source>
        <dbReference type="PROSITE" id="PS50113"/>
    </source>
</evidence>
<dbReference type="InterPro" id="IPR001610">
    <property type="entry name" value="PAC"/>
</dbReference>
<feature type="domain" description="PAS" evidence="3">
    <location>
        <begin position="145"/>
        <end position="183"/>
    </location>
</feature>
<dbReference type="PRINTS" id="PR00260">
    <property type="entry name" value="CHEMTRNSDUCR"/>
</dbReference>
<evidence type="ECO:0000313" key="5">
    <source>
        <dbReference type="EMBL" id="OYQ20448.1"/>
    </source>
</evidence>
<dbReference type="InterPro" id="IPR000700">
    <property type="entry name" value="PAS-assoc_C"/>
</dbReference>
<dbReference type="InterPro" id="IPR004090">
    <property type="entry name" value="Chemotax_Me-accpt_rcpt"/>
</dbReference>
<dbReference type="GO" id="GO:0016020">
    <property type="term" value="C:membrane"/>
    <property type="evidence" value="ECO:0007669"/>
    <property type="project" value="InterPro"/>
</dbReference>
<comment type="caution">
    <text evidence="5">The sequence shown here is derived from an EMBL/GenBank/DDBJ whole genome shotgun (WGS) entry which is preliminary data.</text>
</comment>
<dbReference type="InterPro" id="IPR013655">
    <property type="entry name" value="PAS_fold_3"/>
</dbReference>
<dbReference type="InterPro" id="IPR004089">
    <property type="entry name" value="MCPsignal_dom"/>
</dbReference>
<dbReference type="PROSITE" id="PS50112">
    <property type="entry name" value="PAS"/>
    <property type="match status" value="2"/>
</dbReference>
<protein>
    <submittedName>
        <fullName evidence="5">Chemotaxis protein</fullName>
    </submittedName>
</protein>
<dbReference type="NCBIfam" id="TIGR00229">
    <property type="entry name" value="sensory_box"/>
    <property type="match status" value="2"/>
</dbReference>
<dbReference type="Gene3D" id="3.30.450.20">
    <property type="entry name" value="PAS domain"/>
    <property type="match status" value="2"/>
</dbReference>
<dbReference type="EMBL" id="NOXS01000028">
    <property type="protein sequence ID" value="OYQ20448.1"/>
    <property type="molecule type" value="Genomic_DNA"/>
</dbReference>
<dbReference type="Pfam" id="PF08447">
    <property type="entry name" value="PAS_3"/>
    <property type="match status" value="2"/>
</dbReference>
<sequence>MAQFLRIGEESAILEALNQSQAVIDFSMDGHIQNANENFLRLTGYRLAEIQGQHHRLFVEPAEDQSPAYRQFWDSLRAGQFQRGEFMRIARGGREIWIQACYNPVLDRHGKPVRVIKFATDVTDQKLRSADYQGQLQAIGKAQAVIEFNLDGTIITANENFLSALGYRLEEIQGQHHRMFVDPAYAASSEYLAFWAKLRSGQFLADEYCRLGKGGRKVWIQASYNPIFDPRGRPFKVVKYATDITRQVNRRKEVEKVNADIDTNLARIVASVGDIRHQTTNVAGATTQTSASVQTVAASAEEMTHSISEVSSNVVHSKMSADSALEQVILAETNAGRLSQAAGSMSSVIEFIQHIAANINLLALNATIESARAGDAGRGFAVVASEVKNLAKQVSEATDNISREILGVQGISGNVAASLSQIRSAMQDVQGSVTGVAGAIEQQTNVTRDISMNMQGTAGAVCDIEGGIHVIEDGITNIMRAVEAAKTLSAETQRLYAEL</sequence>
<dbReference type="SUPFAM" id="SSF55785">
    <property type="entry name" value="PYP-like sensor domain (PAS domain)"/>
    <property type="match status" value="2"/>
</dbReference>
<organism evidence="5 6">
    <name type="scientific">Elstera cyanobacteriorum</name>
    <dbReference type="NCBI Taxonomy" id="2022747"/>
    <lineage>
        <taxon>Bacteria</taxon>
        <taxon>Pseudomonadati</taxon>
        <taxon>Pseudomonadota</taxon>
        <taxon>Alphaproteobacteria</taxon>
        <taxon>Rhodospirillales</taxon>
        <taxon>Rhodospirillaceae</taxon>
        <taxon>Elstera</taxon>
    </lineage>
</organism>
<dbReference type="SMART" id="SM00283">
    <property type="entry name" value="MA"/>
    <property type="match status" value="1"/>
</dbReference>
<keyword evidence="6" id="KW-1185">Reference proteome</keyword>
<evidence type="ECO:0000259" key="2">
    <source>
        <dbReference type="PROSITE" id="PS50111"/>
    </source>
</evidence>
<name>A0A255XU02_9PROT</name>
<dbReference type="Proteomes" id="UP000216361">
    <property type="component" value="Unassembled WGS sequence"/>
</dbReference>
<dbReference type="SMART" id="SM00091">
    <property type="entry name" value="PAS"/>
    <property type="match status" value="2"/>
</dbReference>
<dbReference type="InterPro" id="IPR035965">
    <property type="entry name" value="PAS-like_dom_sf"/>
</dbReference>
<proteinExistence type="predicted"/>
<dbReference type="SMART" id="SM00086">
    <property type="entry name" value="PAC"/>
    <property type="match status" value="2"/>
</dbReference>
<dbReference type="GO" id="GO:0006935">
    <property type="term" value="P:chemotaxis"/>
    <property type="evidence" value="ECO:0007669"/>
    <property type="project" value="InterPro"/>
</dbReference>
<dbReference type="InterPro" id="IPR050903">
    <property type="entry name" value="Bact_Chemotaxis_MeTrfase"/>
</dbReference>
<gene>
    <name evidence="5" type="ORF">CHR90_04995</name>
</gene>
<dbReference type="PROSITE" id="PS50111">
    <property type="entry name" value="CHEMOTAXIS_TRANSDUC_2"/>
    <property type="match status" value="1"/>
</dbReference>
<dbReference type="AlphaFoldDB" id="A0A255XU02"/>
<evidence type="ECO:0000256" key="1">
    <source>
        <dbReference type="PROSITE-ProRule" id="PRU00284"/>
    </source>
</evidence>
<feature type="domain" description="Methyl-accepting transducer" evidence="2">
    <location>
        <begin position="257"/>
        <end position="499"/>
    </location>
</feature>
<evidence type="ECO:0000313" key="6">
    <source>
        <dbReference type="Proteomes" id="UP000216361"/>
    </source>
</evidence>
<reference evidence="5 6" key="1">
    <citation type="submission" date="2017-07" db="EMBL/GenBank/DDBJ databases">
        <title>Elstera cyanobacteriorum sp. nov., a novel bacterium isolated from cyanobacterial aggregates in a eutrophic lake.</title>
        <authorList>
            <person name="Cai H."/>
        </authorList>
    </citation>
    <scope>NUCLEOTIDE SEQUENCE [LARGE SCALE GENOMIC DNA]</scope>
    <source>
        <strain evidence="5 6">TH019</strain>
    </source>
</reference>